<feature type="domain" description="Pseudouridine synthase I TruA alpha/beta" evidence="6">
    <location>
        <begin position="145"/>
        <end position="243"/>
    </location>
</feature>
<reference evidence="7 8" key="1">
    <citation type="submission" date="2023-03" db="EMBL/GenBank/DDBJ databases">
        <title>Complete genome sequence of Tepidibacter sp. SWIR-1, isolated from a deep-sea hydrothermal vent.</title>
        <authorList>
            <person name="Li X."/>
        </authorList>
    </citation>
    <scope>NUCLEOTIDE SEQUENCE [LARGE SCALE GENOMIC DNA]</scope>
    <source>
        <strain evidence="7 8">SWIR-1</strain>
    </source>
</reference>
<dbReference type="PANTHER" id="PTHR11142:SF0">
    <property type="entry name" value="TRNA PSEUDOURIDINE SYNTHASE-LIKE 1"/>
    <property type="match status" value="1"/>
</dbReference>
<dbReference type="PIRSF" id="PIRSF001430">
    <property type="entry name" value="tRNA_psdUrid_synth"/>
    <property type="match status" value="1"/>
</dbReference>
<dbReference type="InterPro" id="IPR020094">
    <property type="entry name" value="TruA/RsuA/RluB/E/F_N"/>
</dbReference>
<dbReference type="EMBL" id="CP120733">
    <property type="protein sequence ID" value="WFD10419.1"/>
    <property type="molecule type" value="Genomic_DNA"/>
</dbReference>
<dbReference type="NCBIfam" id="TIGR00071">
    <property type="entry name" value="hisT_truA"/>
    <property type="match status" value="1"/>
</dbReference>
<feature type="domain" description="Pseudouridine synthase I TruA alpha/beta" evidence="6">
    <location>
        <begin position="8"/>
        <end position="103"/>
    </location>
</feature>
<dbReference type="InterPro" id="IPR001406">
    <property type="entry name" value="PsdUridine_synth_TruA"/>
</dbReference>
<evidence type="ECO:0000259" key="6">
    <source>
        <dbReference type="Pfam" id="PF01416"/>
    </source>
</evidence>
<comment type="catalytic activity">
    <reaction evidence="4 5">
        <text>uridine(38/39/40) in tRNA = pseudouridine(38/39/40) in tRNA</text>
        <dbReference type="Rhea" id="RHEA:22376"/>
        <dbReference type="Rhea" id="RHEA-COMP:10085"/>
        <dbReference type="Rhea" id="RHEA-COMP:10087"/>
        <dbReference type="ChEBI" id="CHEBI:65314"/>
        <dbReference type="ChEBI" id="CHEBI:65315"/>
        <dbReference type="EC" id="5.4.99.12"/>
    </reaction>
</comment>
<dbReference type="SUPFAM" id="SSF55120">
    <property type="entry name" value="Pseudouridine synthase"/>
    <property type="match status" value="1"/>
</dbReference>
<dbReference type="EC" id="5.4.99.12" evidence="4"/>
<dbReference type="InterPro" id="IPR020095">
    <property type="entry name" value="PsdUridine_synth_TruA_C"/>
</dbReference>
<evidence type="ECO:0000256" key="3">
    <source>
        <dbReference type="ARBA" id="ARBA00023235"/>
    </source>
</evidence>
<dbReference type="HAMAP" id="MF_00171">
    <property type="entry name" value="TruA"/>
    <property type="match status" value="1"/>
</dbReference>
<name>A0ABY8EBZ1_9FIRM</name>
<organism evidence="7 8">
    <name type="scientific">Tepidibacter hydrothermalis</name>
    <dbReference type="NCBI Taxonomy" id="3036126"/>
    <lineage>
        <taxon>Bacteria</taxon>
        <taxon>Bacillati</taxon>
        <taxon>Bacillota</taxon>
        <taxon>Clostridia</taxon>
        <taxon>Peptostreptococcales</taxon>
        <taxon>Peptostreptococcaceae</taxon>
        <taxon>Tepidibacter</taxon>
    </lineage>
</organism>
<proteinExistence type="inferred from homology"/>
<dbReference type="Gene3D" id="3.30.70.580">
    <property type="entry name" value="Pseudouridine synthase I, catalytic domain, N-terminal subdomain"/>
    <property type="match status" value="1"/>
</dbReference>
<feature type="binding site" evidence="4">
    <location>
        <position position="110"/>
    </location>
    <ligand>
        <name>substrate</name>
    </ligand>
</feature>
<gene>
    <name evidence="4 7" type="primary">truA</name>
    <name evidence="7" type="ORF">P4S50_19350</name>
</gene>
<dbReference type="Pfam" id="PF01416">
    <property type="entry name" value="PseudoU_synth_1"/>
    <property type="match status" value="2"/>
</dbReference>
<dbReference type="Proteomes" id="UP001222800">
    <property type="component" value="Chromosome"/>
</dbReference>
<keyword evidence="8" id="KW-1185">Reference proteome</keyword>
<dbReference type="Gene3D" id="3.30.70.660">
    <property type="entry name" value="Pseudouridine synthase I, catalytic domain, C-terminal subdomain"/>
    <property type="match status" value="1"/>
</dbReference>
<dbReference type="RefSeq" id="WP_277732388.1">
    <property type="nucleotide sequence ID" value="NZ_CP120733.1"/>
</dbReference>
<evidence type="ECO:0000256" key="5">
    <source>
        <dbReference type="RuleBase" id="RU003792"/>
    </source>
</evidence>
<protein>
    <recommendedName>
        <fullName evidence="4">tRNA pseudouridine synthase A</fullName>
        <ecNumber evidence="4">5.4.99.12</ecNumber>
    </recommendedName>
    <alternativeName>
        <fullName evidence="4">tRNA pseudouridine(38-40) synthase</fullName>
    </alternativeName>
    <alternativeName>
        <fullName evidence="4">tRNA pseudouridylate synthase I</fullName>
    </alternativeName>
    <alternativeName>
        <fullName evidence="4">tRNA-uridine isomerase I</fullName>
    </alternativeName>
</protein>
<comment type="similarity">
    <text evidence="1 4 5">Belongs to the tRNA pseudouridine synthase TruA family.</text>
</comment>
<feature type="active site" description="Nucleophile" evidence="4">
    <location>
        <position position="52"/>
    </location>
</feature>
<dbReference type="GO" id="GO:0160147">
    <property type="term" value="F:tRNA pseudouridine(38-40) synthase activity"/>
    <property type="evidence" value="ECO:0007669"/>
    <property type="project" value="UniProtKB-EC"/>
</dbReference>
<evidence type="ECO:0000256" key="2">
    <source>
        <dbReference type="ARBA" id="ARBA00022694"/>
    </source>
</evidence>
<dbReference type="InterPro" id="IPR020097">
    <property type="entry name" value="PsdUridine_synth_TruA_a/b_dom"/>
</dbReference>
<comment type="function">
    <text evidence="4">Formation of pseudouridine at positions 38, 39 and 40 in the anticodon stem and loop of transfer RNAs.</text>
</comment>
<comment type="caution">
    <text evidence="4">Lacks conserved residue(s) required for the propagation of feature annotation.</text>
</comment>
<dbReference type="CDD" id="cd02570">
    <property type="entry name" value="PseudoU_synth_EcTruA"/>
    <property type="match status" value="1"/>
</dbReference>
<sequence length="243" mass="27945">MRNIMITIEYKGTNYYGFQRQKDKLSVQGCLEDAIYKITNEKVNLIYSGRTDAGVHALGQVANFHTKIRIPIDKIPGAINSKLPEDISIVDAKEVSLDFHARYHAKRKRYRYVILNSKYKRPIYNDVSYFVKHNLDIDKMIEESKHLIGEHDFKGFMRTGSSVKTTVRTIYEVELKKEGNLIILEIEGNGFLYNMVRIIAGTLVDIGRGRIDLSLKDIIESKDRKKAGNTADSKGLFLEKVYY</sequence>
<evidence type="ECO:0000256" key="4">
    <source>
        <dbReference type="HAMAP-Rule" id="MF_00171"/>
    </source>
</evidence>
<dbReference type="InterPro" id="IPR020103">
    <property type="entry name" value="PsdUridine_synth_cat_dom_sf"/>
</dbReference>
<evidence type="ECO:0000313" key="7">
    <source>
        <dbReference type="EMBL" id="WFD10419.1"/>
    </source>
</evidence>
<comment type="subunit">
    <text evidence="4">Homodimer.</text>
</comment>
<evidence type="ECO:0000256" key="1">
    <source>
        <dbReference type="ARBA" id="ARBA00009375"/>
    </source>
</evidence>
<keyword evidence="3 4" id="KW-0413">Isomerase</keyword>
<keyword evidence="2 4" id="KW-0819">tRNA processing</keyword>
<dbReference type="PANTHER" id="PTHR11142">
    <property type="entry name" value="PSEUDOURIDYLATE SYNTHASE"/>
    <property type="match status" value="1"/>
</dbReference>
<evidence type="ECO:0000313" key="8">
    <source>
        <dbReference type="Proteomes" id="UP001222800"/>
    </source>
</evidence>
<accession>A0ABY8EBZ1</accession>